<evidence type="ECO:0000256" key="1">
    <source>
        <dbReference type="ARBA" id="ARBA00011073"/>
    </source>
</evidence>
<dbReference type="Pfam" id="PF00082">
    <property type="entry name" value="Peptidase_S8"/>
    <property type="match status" value="1"/>
</dbReference>
<evidence type="ECO:0000313" key="7">
    <source>
        <dbReference type="EMBL" id="KAF2230733.1"/>
    </source>
</evidence>
<feature type="domain" description="Peptidase S8/S53" evidence="6">
    <location>
        <begin position="61"/>
        <end position="305"/>
    </location>
</feature>
<dbReference type="OrthoDB" id="206201at2759"/>
<gene>
    <name evidence="7" type="ORF">EV356DRAFT_536103</name>
</gene>
<evidence type="ECO:0000259" key="6">
    <source>
        <dbReference type="Pfam" id="PF00082"/>
    </source>
</evidence>
<dbReference type="InterPro" id="IPR050131">
    <property type="entry name" value="Peptidase_S8_subtilisin-like"/>
</dbReference>
<feature type="active site" description="Charge relay system" evidence="5">
    <location>
        <position position="103"/>
    </location>
</feature>
<dbReference type="GO" id="GO:0004252">
    <property type="term" value="F:serine-type endopeptidase activity"/>
    <property type="evidence" value="ECO:0007669"/>
    <property type="project" value="UniProtKB-UniRule"/>
</dbReference>
<feature type="active site" description="Charge relay system" evidence="5">
    <location>
        <position position="67"/>
    </location>
</feature>
<dbReference type="PANTHER" id="PTHR43806">
    <property type="entry name" value="PEPTIDASE S8"/>
    <property type="match status" value="1"/>
</dbReference>
<comment type="similarity">
    <text evidence="1 5">Belongs to the peptidase S8 family.</text>
</comment>
<evidence type="ECO:0000256" key="4">
    <source>
        <dbReference type="ARBA" id="ARBA00022825"/>
    </source>
</evidence>
<dbReference type="PRINTS" id="PR00723">
    <property type="entry name" value="SUBTILISIN"/>
</dbReference>
<dbReference type="PROSITE" id="PS00138">
    <property type="entry name" value="SUBTILASE_SER"/>
    <property type="match status" value="1"/>
</dbReference>
<dbReference type="InterPro" id="IPR036852">
    <property type="entry name" value="Peptidase_S8/S53_dom_sf"/>
</dbReference>
<dbReference type="Gene3D" id="3.40.50.200">
    <property type="entry name" value="Peptidase S8/S53 domain"/>
    <property type="match status" value="1"/>
</dbReference>
<evidence type="ECO:0000256" key="3">
    <source>
        <dbReference type="ARBA" id="ARBA00022801"/>
    </source>
</evidence>
<organism evidence="7 8">
    <name type="scientific">Viridothelium virens</name>
    <name type="common">Speckled blister lichen</name>
    <name type="synonym">Trypethelium virens</name>
    <dbReference type="NCBI Taxonomy" id="1048519"/>
    <lineage>
        <taxon>Eukaryota</taxon>
        <taxon>Fungi</taxon>
        <taxon>Dikarya</taxon>
        <taxon>Ascomycota</taxon>
        <taxon>Pezizomycotina</taxon>
        <taxon>Dothideomycetes</taxon>
        <taxon>Dothideomycetes incertae sedis</taxon>
        <taxon>Trypetheliales</taxon>
        <taxon>Trypetheliaceae</taxon>
        <taxon>Viridothelium</taxon>
    </lineage>
</organism>
<dbReference type="InterPro" id="IPR000209">
    <property type="entry name" value="Peptidase_S8/S53_dom"/>
</dbReference>
<feature type="active site" description="Charge relay system" evidence="5">
    <location>
        <position position="262"/>
    </location>
</feature>
<reference evidence="7" key="1">
    <citation type="journal article" date="2020" name="Stud. Mycol.">
        <title>101 Dothideomycetes genomes: a test case for predicting lifestyles and emergence of pathogens.</title>
        <authorList>
            <person name="Haridas S."/>
            <person name="Albert R."/>
            <person name="Binder M."/>
            <person name="Bloem J."/>
            <person name="Labutti K."/>
            <person name="Salamov A."/>
            <person name="Andreopoulos B."/>
            <person name="Baker S."/>
            <person name="Barry K."/>
            <person name="Bills G."/>
            <person name="Bluhm B."/>
            <person name="Cannon C."/>
            <person name="Castanera R."/>
            <person name="Culley D."/>
            <person name="Daum C."/>
            <person name="Ezra D."/>
            <person name="Gonzalez J."/>
            <person name="Henrissat B."/>
            <person name="Kuo A."/>
            <person name="Liang C."/>
            <person name="Lipzen A."/>
            <person name="Lutzoni F."/>
            <person name="Magnuson J."/>
            <person name="Mondo S."/>
            <person name="Nolan M."/>
            <person name="Ohm R."/>
            <person name="Pangilinan J."/>
            <person name="Park H.-J."/>
            <person name="Ramirez L."/>
            <person name="Alfaro M."/>
            <person name="Sun H."/>
            <person name="Tritt A."/>
            <person name="Yoshinaga Y."/>
            <person name="Zwiers L.-H."/>
            <person name="Turgeon B."/>
            <person name="Goodwin S."/>
            <person name="Spatafora J."/>
            <person name="Crous P."/>
            <person name="Grigoriev I."/>
        </authorList>
    </citation>
    <scope>NUCLEOTIDE SEQUENCE</scope>
    <source>
        <strain evidence="7">Tuck. ex Michener</strain>
    </source>
</reference>
<name>A0A6A6GZI9_VIRVR</name>
<evidence type="ECO:0000256" key="2">
    <source>
        <dbReference type="ARBA" id="ARBA00022670"/>
    </source>
</evidence>
<dbReference type="PANTHER" id="PTHR43806:SF11">
    <property type="entry name" value="CEREVISIN-RELATED"/>
    <property type="match status" value="1"/>
</dbReference>
<dbReference type="PROSITE" id="PS51892">
    <property type="entry name" value="SUBTILASE"/>
    <property type="match status" value="1"/>
</dbReference>
<evidence type="ECO:0000313" key="8">
    <source>
        <dbReference type="Proteomes" id="UP000800092"/>
    </source>
</evidence>
<keyword evidence="3 5" id="KW-0378">Hydrolase</keyword>
<evidence type="ECO:0000256" key="5">
    <source>
        <dbReference type="PROSITE-ProRule" id="PRU01240"/>
    </source>
</evidence>
<dbReference type="Proteomes" id="UP000800092">
    <property type="component" value="Unassembled WGS sequence"/>
</dbReference>
<protein>
    <submittedName>
        <fullName evidence="7">Subtilisin-like protein</fullName>
    </submittedName>
</protein>
<keyword evidence="4 5" id="KW-0720">Serine protease</keyword>
<dbReference type="SUPFAM" id="SSF52743">
    <property type="entry name" value="Subtilisin-like"/>
    <property type="match status" value="1"/>
</dbReference>
<dbReference type="AlphaFoldDB" id="A0A6A6GZI9"/>
<dbReference type="InterPro" id="IPR023828">
    <property type="entry name" value="Peptidase_S8_Ser-AS"/>
</dbReference>
<keyword evidence="8" id="KW-1185">Reference proteome</keyword>
<dbReference type="EMBL" id="ML991836">
    <property type="protein sequence ID" value="KAF2230733.1"/>
    <property type="molecule type" value="Genomic_DNA"/>
</dbReference>
<dbReference type="GO" id="GO:0006508">
    <property type="term" value="P:proteolysis"/>
    <property type="evidence" value="ECO:0007669"/>
    <property type="project" value="UniProtKB-KW"/>
</dbReference>
<sequence length="339" mass="37621">MRPVGTPGTQLYDDDTTEPAEHTINNAKAYLRDFHSFNQRFIEHLRGRDSKNFPERLQNPIRVAVIDSGVSENDPKISAAIEQKRIVERKNWTESSYNDTYGHGTHVAKLFLTVAPNAKLYIAKVSENNKYILDTNLPTLGKAIDYAIDKWDVDIISISLGLDKSEPNIDAALDKALRPRGSNNRSYEKIVFAAASNEGARRACAFPARKPGVIRVNASDGNGGDIQRLSPGVDPNTENFVTLGINILSRWQGTDTLISGTSFATPIAAAIAADILELARFEVDIGVVEQRWLYSSKGMRAALKRYAEKVPGYRFLRPLESPEAVVQKLKEVLAVDFYV</sequence>
<accession>A0A6A6GZI9</accession>
<proteinExistence type="inferred from homology"/>
<dbReference type="InterPro" id="IPR015500">
    <property type="entry name" value="Peptidase_S8_subtilisin-rel"/>
</dbReference>
<keyword evidence="2 5" id="KW-0645">Protease</keyword>